<evidence type="ECO:0000313" key="2">
    <source>
        <dbReference type="Proteomes" id="UP001234297"/>
    </source>
</evidence>
<reference evidence="1 2" key="1">
    <citation type="journal article" date="2022" name="Hortic Res">
        <title>A haplotype resolved chromosomal level avocado genome allows analysis of novel avocado genes.</title>
        <authorList>
            <person name="Nath O."/>
            <person name="Fletcher S.J."/>
            <person name="Hayward A."/>
            <person name="Shaw L.M."/>
            <person name="Masouleh A.K."/>
            <person name="Furtado A."/>
            <person name="Henry R.J."/>
            <person name="Mitter N."/>
        </authorList>
    </citation>
    <scope>NUCLEOTIDE SEQUENCE [LARGE SCALE GENOMIC DNA]</scope>
    <source>
        <strain evidence="2">cv. Hass</strain>
    </source>
</reference>
<proteinExistence type="predicted"/>
<name>A0ACC2L196_PERAE</name>
<gene>
    <name evidence="1" type="ORF">MRB53_020330</name>
</gene>
<protein>
    <submittedName>
        <fullName evidence="1">Uncharacterized protein</fullName>
    </submittedName>
</protein>
<keyword evidence="2" id="KW-1185">Reference proteome</keyword>
<dbReference type="Proteomes" id="UP001234297">
    <property type="component" value="Chromosome 6"/>
</dbReference>
<comment type="caution">
    <text evidence="1">The sequence shown here is derived from an EMBL/GenBank/DDBJ whole genome shotgun (WGS) entry which is preliminary data.</text>
</comment>
<sequence length="82" mass="9745">MILQIILLISSERSFLILDGVIPYMFWNFETGNPNPQQTNNFDCGIFTMANAEHAAYRRAIEYMQADIWYYRQKIVTDIYQK</sequence>
<dbReference type="EMBL" id="CM056814">
    <property type="protein sequence ID" value="KAJ8627023.1"/>
    <property type="molecule type" value="Genomic_DNA"/>
</dbReference>
<organism evidence="1 2">
    <name type="scientific">Persea americana</name>
    <name type="common">Avocado</name>
    <dbReference type="NCBI Taxonomy" id="3435"/>
    <lineage>
        <taxon>Eukaryota</taxon>
        <taxon>Viridiplantae</taxon>
        <taxon>Streptophyta</taxon>
        <taxon>Embryophyta</taxon>
        <taxon>Tracheophyta</taxon>
        <taxon>Spermatophyta</taxon>
        <taxon>Magnoliopsida</taxon>
        <taxon>Magnoliidae</taxon>
        <taxon>Laurales</taxon>
        <taxon>Lauraceae</taxon>
        <taxon>Persea</taxon>
    </lineage>
</organism>
<accession>A0ACC2L196</accession>
<evidence type="ECO:0000313" key="1">
    <source>
        <dbReference type="EMBL" id="KAJ8627023.1"/>
    </source>
</evidence>